<accession>A0A8T0WP38</accession>
<organism evidence="1 2">
    <name type="scientific">Panicum virgatum</name>
    <name type="common">Blackwell switchgrass</name>
    <dbReference type="NCBI Taxonomy" id="38727"/>
    <lineage>
        <taxon>Eukaryota</taxon>
        <taxon>Viridiplantae</taxon>
        <taxon>Streptophyta</taxon>
        <taxon>Embryophyta</taxon>
        <taxon>Tracheophyta</taxon>
        <taxon>Spermatophyta</taxon>
        <taxon>Magnoliopsida</taxon>
        <taxon>Liliopsida</taxon>
        <taxon>Poales</taxon>
        <taxon>Poaceae</taxon>
        <taxon>PACMAD clade</taxon>
        <taxon>Panicoideae</taxon>
        <taxon>Panicodae</taxon>
        <taxon>Paniceae</taxon>
        <taxon>Panicinae</taxon>
        <taxon>Panicum</taxon>
        <taxon>Panicum sect. Hiantes</taxon>
    </lineage>
</organism>
<gene>
    <name evidence="1" type="ORF">PVAP13_1NG070801</name>
</gene>
<evidence type="ECO:0000313" key="2">
    <source>
        <dbReference type="Proteomes" id="UP000823388"/>
    </source>
</evidence>
<sequence>MPKVTWNGMRISDPQTDLSPPLLHQWRAPVLTMLALHASPMKPVAVGASSALNRAMQKSENSLPAPSCGWFWVAGFPRLCVALFARSSPGKCSFFFLNLSGWLLWKMYLAQDHQPIHS</sequence>
<dbReference type="EMBL" id="CM029038">
    <property type="protein sequence ID" value="KAG2648878.1"/>
    <property type="molecule type" value="Genomic_DNA"/>
</dbReference>
<protein>
    <submittedName>
        <fullName evidence="1">Uncharacterized protein</fullName>
    </submittedName>
</protein>
<reference evidence="1" key="1">
    <citation type="submission" date="2020-05" db="EMBL/GenBank/DDBJ databases">
        <title>WGS assembly of Panicum virgatum.</title>
        <authorList>
            <person name="Lovell J.T."/>
            <person name="Jenkins J."/>
            <person name="Shu S."/>
            <person name="Juenger T.E."/>
            <person name="Schmutz J."/>
        </authorList>
    </citation>
    <scope>NUCLEOTIDE SEQUENCE</scope>
    <source>
        <strain evidence="1">AP13</strain>
    </source>
</reference>
<evidence type="ECO:0000313" key="1">
    <source>
        <dbReference type="EMBL" id="KAG2648878.1"/>
    </source>
</evidence>
<dbReference type="Proteomes" id="UP000823388">
    <property type="component" value="Chromosome 1N"/>
</dbReference>
<dbReference type="AlphaFoldDB" id="A0A8T0WP38"/>
<comment type="caution">
    <text evidence="1">The sequence shown here is derived from an EMBL/GenBank/DDBJ whole genome shotgun (WGS) entry which is preliminary data.</text>
</comment>
<proteinExistence type="predicted"/>
<name>A0A8T0WP38_PANVG</name>
<keyword evidence="2" id="KW-1185">Reference proteome</keyword>